<dbReference type="InterPro" id="IPR006311">
    <property type="entry name" value="TAT_signal"/>
</dbReference>
<dbReference type="Pfam" id="PF13229">
    <property type="entry name" value="Beta_helix"/>
    <property type="match status" value="1"/>
</dbReference>
<feature type="signal peptide" evidence="3">
    <location>
        <begin position="1"/>
        <end position="30"/>
    </location>
</feature>
<feature type="transmembrane region" description="Helical" evidence="2">
    <location>
        <begin position="535"/>
        <end position="553"/>
    </location>
</feature>
<dbReference type="RefSeq" id="WP_152369816.1">
    <property type="nucleotide sequence ID" value="NZ_BMSJ01000006.1"/>
</dbReference>
<dbReference type="InterPro" id="IPR011050">
    <property type="entry name" value="Pectin_lyase_fold/virulence"/>
</dbReference>
<evidence type="ECO:0000256" key="1">
    <source>
        <dbReference type="SAM" id="MobiDB-lite"/>
    </source>
</evidence>
<dbReference type="GeneID" id="95453639"/>
<accession>A0AAV4KJY4</accession>
<feature type="region of interest" description="Disordered" evidence="1">
    <location>
        <begin position="426"/>
        <end position="448"/>
    </location>
</feature>
<evidence type="ECO:0000256" key="3">
    <source>
        <dbReference type="SAM" id="SignalP"/>
    </source>
</evidence>
<evidence type="ECO:0000313" key="8">
    <source>
        <dbReference type="Proteomes" id="UP000642014"/>
    </source>
</evidence>
<reference evidence="5" key="3">
    <citation type="submission" date="2023-08" db="EMBL/GenBank/DDBJ databases">
        <authorList>
            <person name="Sun Q."/>
            <person name="Ohkuma M."/>
        </authorList>
    </citation>
    <scope>NUCLEOTIDE SEQUENCE</scope>
    <source>
        <strain evidence="5">JCM 4205</strain>
    </source>
</reference>
<dbReference type="InterPro" id="IPR012334">
    <property type="entry name" value="Pectin_lyas_fold"/>
</dbReference>
<reference evidence="5 8" key="1">
    <citation type="journal article" date="2014" name="Int. J. Syst. Evol. Microbiol.">
        <title>Complete genome sequence of Corynebacterium casei LMG S-19264T (=DSM 44701T), isolated from a smear-ripened cheese.</title>
        <authorList>
            <consortium name="US DOE Joint Genome Institute (JGI-PGF)"/>
            <person name="Walter F."/>
            <person name="Albersmeier A."/>
            <person name="Kalinowski J."/>
            <person name="Ruckert C."/>
        </authorList>
    </citation>
    <scope>NUCLEOTIDE SEQUENCE [LARGE SCALE GENOMIC DNA]</scope>
    <source>
        <strain evidence="5 8">JCM 4205</strain>
    </source>
</reference>
<evidence type="ECO:0000313" key="6">
    <source>
        <dbReference type="EMBL" id="QEV32048.1"/>
    </source>
</evidence>
<dbReference type="Proteomes" id="UP000642014">
    <property type="component" value="Unassembled WGS sequence"/>
</dbReference>
<dbReference type="Gene3D" id="2.160.20.10">
    <property type="entry name" value="Single-stranded right-handed beta-helix, Pectin lyase-like"/>
    <property type="match status" value="1"/>
</dbReference>
<evidence type="ECO:0000256" key="2">
    <source>
        <dbReference type="SAM" id="Phobius"/>
    </source>
</evidence>
<dbReference type="AlphaFoldDB" id="A0AAV4KJY4"/>
<evidence type="ECO:0000259" key="4">
    <source>
        <dbReference type="Pfam" id="PF13229"/>
    </source>
</evidence>
<keyword evidence="3" id="KW-0732">Signal</keyword>
<dbReference type="EMBL" id="BMSJ01000006">
    <property type="protein sequence ID" value="GGR28963.1"/>
    <property type="molecule type" value="Genomic_DNA"/>
</dbReference>
<dbReference type="EMBL" id="CP023693">
    <property type="protein sequence ID" value="QEV32048.1"/>
    <property type="molecule type" value="Genomic_DNA"/>
</dbReference>
<sequence length="754" mass="79790">MSRTRRFVLALSVVLAALAAALFTAPGAQAHEERPVTFPDGSGSVPKLRTGEPDLLVCKTDRTDFARRISGFPPALKARNLALFERCAASGHRHLQQAVDAVDRPGLTIAILPGLYEEEPSQPPPTGACASLDAPDSALGYQILSYEQQRQCPHNQNLVAILGKKDLQIEGTGASRLDVVIDAKYQKLNAIRADGSDGVYFRNFTAQRTTFNSLYVLAADGFVIDDVLTRWNDEYGFLTFASDHGLYKNCESYGNGDSGIYPGSASNINDGRGYDVPRYSIEITGCRSHHNMVGYSGTAGDSVWVHDNEFDHNMGGASMDSAFPGHPGLPQNHARFERNLIHDNNQNYYPYVADGTCAKPPVERGYERGVVCPQISMPPGTGIITAGGNWNLYEDNWVYGHQRAAFYLNAVPAFIRGESAWGRQTDTSHRNRYAGNHLGTDPSGASRPNRTDVWWDGQGGGNCWQADAGATSPGALPECGARRGEVSGTADRLVGEPVKLAQLLVCADYDVQARRLPAGCDWYGARGLQRVETQLALGTALVLALTGGALWWRRLRGNRLAGAATLLGLAGLALDVAGSTLALTPTAVPAVALLLTGAWWTLLGLAFRPTRPAFAWATLALGALTLLDAFDKAVLMIPGIPVSPAWLRLLLGVIWILWAVVTAGTRPPTGKPAGPGDAPTGPGSAPTEPGGAPVVLGDTPAEPGDAPAIPGDAPAGFGGASVSAPTRTSTPTPTPGPVPPQASDVRPHHGEGSA</sequence>
<feature type="compositionally biased region" description="Low complexity" evidence="1">
    <location>
        <begin position="668"/>
        <end position="687"/>
    </location>
</feature>
<feature type="domain" description="Right handed beta helix" evidence="4">
    <location>
        <begin position="189"/>
        <end position="316"/>
    </location>
</feature>
<feature type="region of interest" description="Disordered" evidence="1">
    <location>
        <begin position="668"/>
        <end position="754"/>
    </location>
</feature>
<feature type="transmembrane region" description="Helical" evidence="2">
    <location>
        <begin position="587"/>
        <end position="606"/>
    </location>
</feature>
<feature type="transmembrane region" description="Helical" evidence="2">
    <location>
        <begin position="560"/>
        <end position="581"/>
    </location>
</feature>
<gene>
    <name evidence="6" type="ORF">CP977_07625</name>
    <name evidence="5" type="ORF">GCM10010497_34090</name>
</gene>
<name>A0AAV4KJY4_9ACTN</name>
<feature type="compositionally biased region" description="Basic and acidic residues" evidence="1">
    <location>
        <begin position="745"/>
        <end position="754"/>
    </location>
</feature>
<dbReference type="SUPFAM" id="SSF51126">
    <property type="entry name" value="Pectin lyase-like"/>
    <property type="match status" value="1"/>
</dbReference>
<proteinExistence type="predicted"/>
<evidence type="ECO:0000313" key="7">
    <source>
        <dbReference type="Proteomes" id="UP000326029"/>
    </source>
</evidence>
<dbReference type="PROSITE" id="PS51318">
    <property type="entry name" value="TAT"/>
    <property type="match status" value="1"/>
</dbReference>
<feature type="chain" id="PRO_5043685795" description="Right handed beta helix domain-containing protein" evidence="3">
    <location>
        <begin position="31"/>
        <end position="754"/>
    </location>
</feature>
<keyword evidence="2" id="KW-0812">Transmembrane</keyword>
<protein>
    <recommendedName>
        <fullName evidence="4">Right handed beta helix domain-containing protein</fullName>
    </recommendedName>
</protein>
<reference evidence="6 7" key="2">
    <citation type="submission" date="2017-09" db="EMBL/GenBank/DDBJ databases">
        <authorList>
            <person name="Lee N."/>
            <person name="Cho B.-K."/>
        </authorList>
    </citation>
    <scope>NUCLEOTIDE SEQUENCE [LARGE SCALE GENOMIC DNA]</scope>
    <source>
        <strain evidence="6 7">ATCC 19740</strain>
    </source>
</reference>
<feature type="transmembrane region" description="Helical" evidence="2">
    <location>
        <begin position="613"/>
        <end position="630"/>
    </location>
</feature>
<evidence type="ECO:0000313" key="5">
    <source>
        <dbReference type="EMBL" id="GGR28963.1"/>
    </source>
</evidence>
<dbReference type="Proteomes" id="UP000326029">
    <property type="component" value="Chromosome"/>
</dbReference>
<keyword evidence="2" id="KW-0472">Membrane</keyword>
<feature type="transmembrane region" description="Helical" evidence="2">
    <location>
        <begin position="645"/>
        <end position="664"/>
    </location>
</feature>
<dbReference type="InterPro" id="IPR039448">
    <property type="entry name" value="Beta_helix"/>
</dbReference>
<feature type="compositionally biased region" description="Low complexity" evidence="1">
    <location>
        <begin position="700"/>
        <end position="715"/>
    </location>
</feature>
<keyword evidence="2" id="KW-1133">Transmembrane helix</keyword>
<keyword evidence="7" id="KW-1185">Reference proteome</keyword>
<organism evidence="5 8">
    <name type="scientific">Streptomyces cinereoruber</name>
    <dbReference type="NCBI Taxonomy" id="67260"/>
    <lineage>
        <taxon>Bacteria</taxon>
        <taxon>Bacillati</taxon>
        <taxon>Actinomycetota</taxon>
        <taxon>Actinomycetes</taxon>
        <taxon>Kitasatosporales</taxon>
        <taxon>Streptomycetaceae</taxon>
        <taxon>Streptomyces</taxon>
    </lineage>
</organism>